<dbReference type="EMBL" id="ML743555">
    <property type="protein sequence ID" value="KAE8142328.1"/>
    <property type="molecule type" value="Genomic_DNA"/>
</dbReference>
<dbReference type="OrthoDB" id="4357838at2759"/>
<dbReference type="AlphaFoldDB" id="A0A5N6T7H8"/>
<dbReference type="GeneID" id="43635878"/>
<evidence type="ECO:0000313" key="2">
    <source>
        <dbReference type="Proteomes" id="UP000325672"/>
    </source>
</evidence>
<dbReference type="RefSeq" id="XP_031918391.1">
    <property type="nucleotide sequence ID" value="XM_032051668.1"/>
</dbReference>
<gene>
    <name evidence="1" type="ORF">BDV38DRAFT_153396</name>
</gene>
<evidence type="ECO:0000313" key="1">
    <source>
        <dbReference type="EMBL" id="KAE8142328.1"/>
    </source>
</evidence>
<keyword evidence="2" id="KW-1185">Reference proteome</keyword>
<reference evidence="1 2" key="1">
    <citation type="submission" date="2019-04" db="EMBL/GenBank/DDBJ databases">
        <title>Friends and foes A comparative genomics study of 23 Aspergillus species from section Flavi.</title>
        <authorList>
            <consortium name="DOE Joint Genome Institute"/>
            <person name="Kjaerbolling I."/>
            <person name="Vesth T."/>
            <person name="Frisvad J.C."/>
            <person name="Nybo J.L."/>
            <person name="Theobald S."/>
            <person name="Kildgaard S."/>
            <person name="Isbrandt T."/>
            <person name="Kuo A."/>
            <person name="Sato A."/>
            <person name="Lyhne E.K."/>
            <person name="Kogle M.E."/>
            <person name="Wiebenga A."/>
            <person name="Kun R.S."/>
            <person name="Lubbers R.J."/>
            <person name="Makela M.R."/>
            <person name="Barry K."/>
            <person name="Chovatia M."/>
            <person name="Clum A."/>
            <person name="Daum C."/>
            <person name="Haridas S."/>
            <person name="He G."/>
            <person name="LaButti K."/>
            <person name="Lipzen A."/>
            <person name="Mondo S."/>
            <person name="Riley R."/>
            <person name="Salamov A."/>
            <person name="Simmons B.A."/>
            <person name="Magnuson J.K."/>
            <person name="Henrissat B."/>
            <person name="Mortensen U.H."/>
            <person name="Larsen T.O."/>
            <person name="Devries R.P."/>
            <person name="Grigoriev I.V."/>
            <person name="Machida M."/>
            <person name="Baker S.E."/>
            <person name="Andersen M.R."/>
        </authorList>
    </citation>
    <scope>NUCLEOTIDE SEQUENCE [LARGE SCALE GENOMIC DNA]</scope>
    <source>
        <strain evidence="1 2">CBS 117625</strain>
    </source>
</reference>
<protein>
    <submittedName>
        <fullName evidence="1">Uncharacterized protein</fullName>
    </submittedName>
</protein>
<dbReference type="Proteomes" id="UP000325672">
    <property type="component" value="Unassembled WGS sequence"/>
</dbReference>
<sequence>MSDITYTIFPDIKMIFRLGLYILAAAVSTVNPTNIYGYATTIHTTKGIWACNNIQVNTCCSFSRGDLQSSSSNLCGGISRDACAGPARSICLSGGILSNYFGGGAAWFDCLHCAAEDSSVARSDEISSKSCTSTAIPTMFAWERDGVWVLEFQEGDAWDRYNELPVTTDFTDTCKYDVHLENLKSFGATWYKNAEDHPVAAEMLLEV</sequence>
<accession>A0A5N6T7H8</accession>
<organism evidence="1 2">
    <name type="scientific">Aspergillus pseudotamarii</name>
    <dbReference type="NCBI Taxonomy" id="132259"/>
    <lineage>
        <taxon>Eukaryota</taxon>
        <taxon>Fungi</taxon>
        <taxon>Dikarya</taxon>
        <taxon>Ascomycota</taxon>
        <taxon>Pezizomycotina</taxon>
        <taxon>Eurotiomycetes</taxon>
        <taxon>Eurotiomycetidae</taxon>
        <taxon>Eurotiales</taxon>
        <taxon>Aspergillaceae</taxon>
        <taxon>Aspergillus</taxon>
        <taxon>Aspergillus subgen. Circumdati</taxon>
    </lineage>
</organism>
<name>A0A5N6T7H8_ASPPS</name>
<proteinExistence type="predicted"/>